<dbReference type="PANTHER" id="PTHR42887:SF1">
    <property type="entry name" value="BLR3961 PROTEIN"/>
    <property type="match status" value="1"/>
</dbReference>
<name>A0A7X5J923_9HYPH</name>
<comment type="cofactor">
    <cofactor evidence="1">
        <name>FAD</name>
        <dbReference type="ChEBI" id="CHEBI:57692"/>
    </cofactor>
</comment>
<dbReference type="NCBIfam" id="TIGR03862">
    <property type="entry name" value="flavo_PP4765"/>
    <property type="match status" value="1"/>
</dbReference>
<evidence type="ECO:0000313" key="6">
    <source>
        <dbReference type="EMBL" id="NBN79097.1"/>
    </source>
</evidence>
<feature type="domain" description="RsdA/BaiN/AoA(So)-like insert" evidence="5">
    <location>
        <begin position="204"/>
        <end position="353"/>
    </location>
</feature>
<dbReference type="Pfam" id="PF22780">
    <property type="entry name" value="HI0933_like_1st"/>
    <property type="match status" value="1"/>
</dbReference>
<reference evidence="7" key="1">
    <citation type="submission" date="2020-01" db="EMBL/GenBank/DDBJ databases">
        <authorList>
            <person name="Fang Y."/>
            <person name="Sun R."/>
            <person name="Nie L."/>
            <person name="He J."/>
            <person name="Hao L."/>
            <person name="Wang L."/>
            <person name="Su S."/>
            <person name="Lv E."/>
            <person name="Zhang Z."/>
            <person name="Xie R."/>
            <person name="Liu H."/>
        </authorList>
    </citation>
    <scope>NUCLEOTIDE SEQUENCE [LARGE SCALE GENOMIC DNA]</scope>
    <source>
        <strain evidence="7">XCT-53</strain>
    </source>
</reference>
<keyword evidence="3" id="KW-0274">FAD</keyword>
<evidence type="ECO:0000259" key="4">
    <source>
        <dbReference type="Pfam" id="PF03486"/>
    </source>
</evidence>
<evidence type="ECO:0000256" key="2">
    <source>
        <dbReference type="ARBA" id="ARBA00022630"/>
    </source>
</evidence>
<evidence type="ECO:0000256" key="1">
    <source>
        <dbReference type="ARBA" id="ARBA00001974"/>
    </source>
</evidence>
<dbReference type="Proteomes" id="UP000586722">
    <property type="component" value="Unassembled WGS sequence"/>
</dbReference>
<dbReference type="NCBIfam" id="TIGR00275">
    <property type="entry name" value="aminoacetone oxidase family FAD-binding enzyme"/>
    <property type="match status" value="1"/>
</dbReference>
<organism evidence="6 7">
    <name type="scientific">Pannonibacter tanglangensis</name>
    <dbReference type="NCBI Taxonomy" id="2750084"/>
    <lineage>
        <taxon>Bacteria</taxon>
        <taxon>Pseudomonadati</taxon>
        <taxon>Pseudomonadota</taxon>
        <taxon>Alphaproteobacteria</taxon>
        <taxon>Hyphomicrobiales</taxon>
        <taxon>Stappiaceae</taxon>
        <taxon>Pannonibacter</taxon>
    </lineage>
</organism>
<accession>A0A7X5J923</accession>
<dbReference type="Gene3D" id="2.40.30.10">
    <property type="entry name" value="Translation factors"/>
    <property type="match status" value="1"/>
</dbReference>
<dbReference type="AlphaFoldDB" id="A0A7X5J923"/>
<keyword evidence="2" id="KW-0285">Flavoprotein</keyword>
<dbReference type="RefSeq" id="WP_161708819.1">
    <property type="nucleotide sequence ID" value="NZ_JAABLQ010000001.1"/>
</dbReference>
<sequence length="423" mass="44309">MPQDTSPSRAAPDQAEVLIIGAGPAGLMAADHLAGLGHAVTVCDRMPSPARKFLMAGRGGLNLTHSEPLERFLTRYGPAAAALEPAIRAFNPDALRAFALDLGQETFIGSSGRVFPRAMKASPFLRAWLSRLEARGVRLISRLVWDGFAGPGTSRFLAADGSPRLMAARVTLLALGGASWPRLGSTGGWATPLRSEGVELVPFQPANCGFTVDWPADLVAGFAGTPLKRLAARHRGHTVRGEAVLTRQGLEGGLVYALSAALRDTLAAEGEALLELDLRPDLDADELARRLARPRGKQSRSTFLRKAAGLTPVEQALVRALTPRLEAPEDLAAQIKALPVRLTGTAGMDRAISSAGGVAWSAVAADYSLKVRPDVHVAGEMLDWEAPTGGYLLQACFATGLAAARGMAAALARDTGQAGGTPS</sequence>
<dbReference type="SUPFAM" id="SSF160996">
    <property type="entry name" value="HI0933 insert domain-like"/>
    <property type="match status" value="1"/>
</dbReference>
<feature type="domain" description="RsdA/BaiN/AoA(So)-like Rossmann fold-like" evidence="4">
    <location>
        <begin position="16"/>
        <end position="405"/>
    </location>
</feature>
<dbReference type="Pfam" id="PF03486">
    <property type="entry name" value="HI0933_like"/>
    <property type="match status" value="1"/>
</dbReference>
<dbReference type="InterPro" id="IPR022460">
    <property type="entry name" value="Flavoprotein_PP4765"/>
</dbReference>
<gene>
    <name evidence="6" type="ORF">GWI72_12535</name>
</gene>
<comment type="caution">
    <text evidence="6">The sequence shown here is derived from an EMBL/GenBank/DDBJ whole genome shotgun (WGS) entry which is preliminary data.</text>
</comment>
<proteinExistence type="predicted"/>
<dbReference type="InterPro" id="IPR055178">
    <property type="entry name" value="RsdA/BaiN/AoA(So)-like_dom"/>
</dbReference>
<dbReference type="InterPro" id="IPR057661">
    <property type="entry name" value="RsdA/BaiN/AoA(So)_Rossmann"/>
</dbReference>
<dbReference type="InterPro" id="IPR004792">
    <property type="entry name" value="BaiN-like"/>
</dbReference>
<protein>
    <submittedName>
        <fullName evidence="6">TIGR03862 family flavoprotein</fullName>
    </submittedName>
</protein>
<evidence type="ECO:0000313" key="7">
    <source>
        <dbReference type="Proteomes" id="UP000586722"/>
    </source>
</evidence>
<dbReference type="PANTHER" id="PTHR42887">
    <property type="entry name" value="OS12G0638800 PROTEIN"/>
    <property type="match status" value="1"/>
</dbReference>
<dbReference type="InterPro" id="IPR023166">
    <property type="entry name" value="BaiN-like_dom_sf"/>
</dbReference>
<dbReference type="Gene3D" id="3.50.50.60">
    <property type="entry name" value="FAD/NAD(P)-binding domain"/>
    <property type="match status" value="1"/>
</dbReference>
<dbReference type="InterPro" id="IPR036188">
    <property type="entry name" value="FAD/NAD-bd_sf"/>
</dbReference>
<dbReference type="SUPFAM" id="SSF51905">
    <property type="entry name" value="FAD/NAD(P)-binding domain"/>
    <property type="match status" value="1"/>
</dbReference>
<keyword evidence="7" id="KW-1185">Reference proteome</keyword>
<dbReference type="Gene3D" id="1.10.8.260">
    <property type="entry name" value="HI0933 insert domain-like"/>
    <property type="match status" value="1"/>
</dbReference>
<evidence type="ECO:0000256" key="3">
    <source>
        <dbReference type="ARBA" id="ARBA00022827"/>
    </source>
</evidence>
<dbReference type="EMBL" id="JAABLQ010000001">
    <property type="protein sequence ID" value="NBN79097.1"/>
    <property type="molecule type" value="Genomic_DNA"/>
</dbReference>
<evidence type="ECO:0000259" key="5">
    <source>
        <dbReference type="Pfam" id="PF22780"/>
    </source>
</evidence>